<dbReference type="AlphaFoldDB" id="A0A6P6UMK9"/>
<dbReference type="GeneID" id="113712732"/>
<reference evidence="4" key="1">
    <citation type="journal article" date="2025" name="Foods">
        <title>Unveiling the Microbial Signatures of Arabica Coffee Cherries: Insights into Ripeness Specific Diversity, Functional Traits, and Implications for Quality and Safety.</title>
        <authorList>
            <consortium name="RefSeq"/>
            <person name="Tenea G.N."/>
            <person name="Cifuentes V."/>
            <person name="Reyes P."/>
            <person name="Cevallos-Vallejos M."/>
        </authorList>
    </citation>
    <scope>NUCLEOTIDE SEQUENCE [LARGE SCALE GENOMIC DNA]</scope>
</reference>
<dbReference type="OrthoDB" id="2129491at2759"/>
<dbReference type="InterPro" id="IPR036291">
    <property type="entry name" value="NAD(P)-bd_dom_sf"/>
</dbReference>
<evidence type="ECO:0000259" key="2">
    <source>
        <dbReference type="Pfam" id="PF01408"/>
    </source>
</evidence>
<evidence type="ECO:0000259" key="3">
    <source>
        <dbReference type="Pfam" id="PF22725"/>
    </source>
</evidence>
<dbReference type="Pfam" id="PF01408">
    <property type="entry name" value="GFO_IDH_MocA"/>
    <property type="match status" value="1"/>
</dbReference>
<dbReference type="Proteomes" id="UP001652660">
    <property type="component" value="Chromosome 10e"/>
</dbReference>
<evidence type="ECO:0000313" key="5">
    <source>
        <dbReference type="RefSeq" id="XP_027092075.2"/>
    </source>
</evidence>
<dbReference type="Gene3D" id="3.40.50.720">
    <property type="entry name" value="NAD(P)-binding Rossmann-like Domain"/>
    <property type="match status" value="1"/>
</dbReference>
<dbReference type="GO" id="GO:0000166">
    <property type="term" value="F:nucleotide binding"/>
    <property type="evidence" value="ECO:0007669"/>
    <property type="project" value="InterPro"/>
</dbReference>
<dbReference type="Pfam" id="PF22725">
    <property type="entry name" value="GFO_IDH_MocA_C3"/>
    <property type="match status" value="1"/>
</dbReference>
<dbReference type="RefSeq" id="XP_027092075.2">
    <property type="nucleotide sequence ID" value="XM_027236274.2"/>
</dbReference>
<keyword evidence="4" id="KW-1185">Reference proteome</keyword>
<reference evidence="5" key="2">
    <citation type="submission" date="2025-08" db="UniProtKB">
        <authorList>
            <consortium name="RefSeq"/>
        </authorList>
    </citation>
    <scope>IDENTIFICATION</scope>
    <source>
        <tissue evidence="5">Leaves</tissue>
    </source>
</reference>
<dbReference type="SUPFAM" id="SSF51735">
    <property type="entry name" value="NAD(P)-binding Rossmann-fold domains"/>
    <property type="match status" value="1"/>
</dbReference>
<sequence>MHSTNLCGLQQNGNLLFRRLYSGALLFAAFSQALANPFFYSSSSSHTSRISMAEQDPVKFGILGCAEIARKVSRAIRLSPNSTLYAVGSRSVEKAAKFAKDNGFPDSAKVFGGYDAVLDDPDVDAVYIPLPTSMHVKWAVLAAQKKKHVLLEKPVALNVKELDVILEACESHGVQFMDGTMWMHHPRTAKMKEFLNDPQRFGQLKTVQTVFTFAADPEFLENDVRVKPELDALGVLGDAGWYNVRACLWAFDYELPKKVTALPGPVFNKSGVLVSCGASLYWEDGKVATFHCSFLSTLTTDVTAVGTKGYLRLHDFVIPDEEDKASFFTRENPGFAELQRGVVADRNEHVVATDLPQEVKMVMEFSRLVGIIKAEGGKPEKIWPTFSRKTQLVLDAVKTSIEKGFESVELIS</sequence>
<dbReference type="Gene3D" id="3.30.360.10">
    <property type="entry name" value="Dihydrodipicolinate Reductase, domain 2"/>
    <property type="match status" value="1"/>
</dbReference>
<proteinExistence type="inferred from homology"/>
<evidence type="ECO:0000256" key="1">
    <source>
        <dbReference type="ARBA" id="ARBA00010928"/>
    </source>
</evidence>
<dbReference type="InterPro" id="IPR055170">
    <property type="entry name" value="GFO_IDH_MocA-like_dom"/>
</dbReference>
<comment type="similarity">
    <text evidence="1">Belongs to the Gfo/Idh/MocA family.</text>
</comment>
<accession>A0A6P6UMK9</accession>
<dbReference type="InterPro" id="IPR000683">
    <property type="entry name" value="Gfo/Idh/MocA-like_OxRdtase_N"/>
</dbReference>
<protein>
    <submittedName>
        <fullName evidence="5">Uncharacterized oxidoreductase At4g09670-like</fullName>
    </submittedName>
</protein>
<organism evidence="4 5">
    <name type="scientific">Coffea arabica</name>
    <name type="common">Arabian coffee</name>
    <dbReference type="NCBI Taxonomy" id="13443"/>
    <lineage>
        <taxon>Eukaryota</taxon>
        <taxon>Viridiplantae</taxon>
        <taxon>Streptophyta</taxon>
        <taxon>Embryophyta</taxon>
        <taxon>Tracheophyta</taxon>
        <taxon>Spermatophyta</taxon>
        <taxon>Magnoliopsida</taxon>
        <taxon>eudicotyledons</taxon>
        <taxon>Gunneridae</taxon>
        <taxon>Pentapetalae</taxon>
        <taxon>asterids</taxon>
        <taxon>lamiids</taxon>
        <taxon>Gentianales</taxon>
        <taxon>Rubiaceae</taxon>
        <taxon>Ixoroideae</taxon>
        <taxon>Gardenieae complex</taxon>
        <taxon>Bertiereae - Coffeeae clade</taxon>
        <taxon>Coffeeae</taxon>
        <taxon>Coffea</taxon>
    </lineage>
</organism>
<dbReference type="SUPFAM" id="SSF55347">
    <property type="entry name" value="Glyceraldehyde-3-phosphate dehydrogenase-like, C-terminal domain"/>
    <property type="match status" value="1"/>
</dbReference>
<dbReference type="PANTHER" id="PTHR46368">
    <property type="match status" value="1"/>
</dbReference>
<dbReference type="PANTHER" id="PTHR46368:SF4">
    <property type="entry name" value="OS10G0403700 PROTEIN"/>
    <property type="match status" value="1"/>
</dbReference>
<name>A0A6P6UMK9_COFAR</name>
<gene>
    <name evidence="5" type="primary">LOC113712732</name>
</gene>
<evidence type="ECO:0000313" key="4">
    <source>
        <dbReference type="Proteomes" id="UP001652660"/>
    </source>
</evidence>
<feature type="domain" description="Gfo/Idh/MocA-like oxidoreductase N-terminal" evidence="2">
    <location>
        <begin position="59"/>
        <end position="177"/>
    </location>
</feature>
<feature type="domain" description="GFO/IDH/MocA-like oxidoreductase" evidence="3">
    <location>
        <begin position="198"/>
        <end position="312"/>
    </location>
</feature>